<gene>
    <name evidence="2" type="ORF">ColSpa_09424</name>
</gene>
<name>A0AA37PBM3_9PEZI</name>
<dbReference type="Proteomes" id="UP001055115">
    <property type="component" value="Unassembled WGS sequence"/>
</dbReference>
<accession>A0AA37PBM3</accession>
<dbReference type="RefSeq" id="XP_049131593.1">
    <property type="nucleotide sequence ID" value="XM_049275636.1"/>
</dbReference>
<organism evidence="2 3">
    <name type="scientific">Colletotrichum spaethianum</name>
    <dbReference type="NCBI Taxonomy" id="700344"/>
    <lineage>
        <taxon>Eukaryota</taxon>
        <taxon>Fungi</taxon>
        <taxon>Dikarya</taxon>
        <taxon>Ascomycota</taxon>
        <taxon>Pezizomycotina</taxon>
        <taxon>Sordariomycetes</taxon>
        <taxon>Hypocreomycetidae</taxon>
        <taxon>Glomerellales</taxon>
        <taxon>Glomerellaceae</taxon>
        <taxon>Colletotrichum</taxon>
        <taxon>Colletotrichum spaethianum species complex</taxon>
    </lineage>
</organism>
<proteinExistence type="predicted"/>
<dbReference type="GeneID" id="73330226"/>
<feature type="region of interest" description="Disordered" evidence="1">
    <location>
        <begin position="41"/>
        <end position="70"/>
    </location>
</feature>
<feature type="compositionally biased region" description="Polar residues" evidence="1">
    <location>
        <begin position="41"/>
        <end position="58"/>
    </location>
</feature>
<protein>
    <submittedName>
        <fullName evidence="2">Uncharacterized protein</fullName>
    </submittedName>
</protein>
<evidence type="ECO:0000313" key="3">
    <source>
        <dbReference type="Proteomes" id="UP001055115"/>
    </source>
</evidence>
<sequence length="101" mass="10965">MAVWPLDVQYVGLNPRPDQQRTWVSPDGWDDGEPQLCKLQQSRQPAQSLISEQPSSTGPLAAASPFSAGGGDAAKIRFKVATSGRTNNSLNIRKVDMLEID</sequence>
<dbReference type="EMBL" id="BQXU01000028">
    <property type="protein sequence ID" value="GKT49243.1"/>
    <property type="molecule type" value="Genomic_DNA"/>
</dbReference>
<evidence type="ECO:0000313" key="2">
    <source>
        <dbReference type="EMBL" id="GKT49243.1"/>
    </source>
</evidence>
<reference evidence="2 3" key="1">
    <citation type="submission" date="2022-03" db="EMBL/GenBank/DDBJ databases">
        <title>Genome data of Colletotrichum spp.</title>
        <authorList>
            <person name="Utami Y.D."/>
            <person name="Hiruma K."/>
        </authorList>
    </citation>
    <scope>NUCLEOTIDE SEQUENCE [LARGE SCALE GENOMIC DNA]</scope>
    <source>
        <strain evidence="2 3">MAFF 239500</strain>
    </source>
</reference>
<comment type="caution">
    <text evidence="2">The sequence shown here is derived from an EMBL/GenBank/DDBJ whole genome shotgun (WGS) entry which is preliminary data.</text>
</comment>
<dbReference type="AlphaFoldDB" id="A0AA37PBM3"/>
<keyword evidence="3" id="KW-1185">Reference proteome</keyword>
<evidence type="ECO:0000256" key="1">
    <source>
        <dbReference type="SAM" id="MobiDB-lite"/>
    </source>
</evidence>